<accession>H1D2A4</accession>
<name>H1D2A4_9FIRM</name>
<evidence type="ECO:0000256" key="1">
    <source>
        <dbReference type="SAM" id="Phobius"/>
    </source>
</evidence>
<sequence>MTTVESSLALMVIAYPLLFVVMAVFAGLTYLLNRVFQERK</sequence>
<keyword evidence="1" id="KW-1133">Transmembrane helix</keyword>
<feature type="transmembrane region" description="Helical" evidence="1">
    <location>
        <begin position="12"/>
        <end position="32"/>
    </location>
</feature>
<evidence type="ECO:0000313" key="3">
    <source>
        <dbReference type="Proteomes" id="UP000003277"/>
    </source>
</evidence>
<dbReference type="AlphaFoldDB" id="H1D2A4"/>
<dbReference type="Proteomes" id="UP000003277">
    <property type="component" value="Unassembled WGS sequence"/>
</dbReference>
<dbReference type="PATRIC" id="fig|742743.3.peg.1769"/>
<protein>
    <submittedName>
        <fullName evidence="2">Uncharacterized protein</fullName>
    </submittedName>
</protein>
<proteinExistence type="predicted"/>
<dbReference type="HOGENOM" id="CLU_219275_0_0_9"/>
<keyword evidence="1" id="KW-0812">Transmembrane</keyword>
<keyword evidence="1" id="KW-0472">Membrane</keyword>
<reference evidence="2 3" key="1">
    <citation type="submission" date="2011-11" db="EMBL/GenBank/DDBJ databases">
        <title>The Genome Sequence of Dialister succinatiphilus YIT 11850.</title>
        <authorList>
            <consortium name="The Broad Institute Genome Sequencing Platform"/>
            <person name="Earl A."/>
            <person name="Ward D."/>
            <person name="Feldgarden M."/>
            <person name="Gevers D."/>
            <person name="Morotomi M."/>
            <person name="Young S.K."/>
            <person name="Zeng Q."/>
            <person name="Gargeya S."/>
            <person name="Fitzgerald M."/>
            <person name="Haas B."/>
            <person name="Abouelleil A."/>
            <person name="Alvarado L."/>
            <person name="Arachchi H.M."/>
            <person name="Berlin A."/>
            <person name="Brown A."/>
            <person name="Chapman S.B."/>
            <person name="Dunbar C."/>
            <person name="Gearin G."/>
            <person name="Goldberg J."/>
            <person name="Griggs A."/>
            <person name="Gujja S."/>
            <person name="Heiman D."/>
            <person name="Howarth C."/>
            <person name="Lui A."/>
            <person name="MacDonald P.J.P."/>
            <person name="Montmayeur A."/>
            <person name="Murphy C."/>
            <person name="Neiman D."/>
            <person name="Pearson M."/>
            <person name="Priest M."/>
            <person name="Roberts A."/>
            <person name="Saif S."/>
            <person name="Shea T."/>
            <person name="Sisk P."/>
            <person name="Stolte C."/>
            <person name="Sykes S."/>
            <person name="Wortman J."/>
            <person name="Nusbaum C."/>
            <person name="Birren B."/>
        </authorList>
    </citation>
    <scope>NUCLEOTIDE SEQUENCE [LARGE SCALE GENOMIC DNA]</scope>
    <source>
        <strain evidence="2 3">YIT 11850</strain>
    </source>
</reference>
<evidence type="ECO:0000313" key="2">
    <source>
        <dbReference type="EMBL" id="EHO62337.1"/>
    </source>
</evidence>
<organism evidence="2 3">
    <name type="scientific">Dialister succinatiphilus YIT 11850</name>
    <dbReference type="NCBI Taxonomy" id="742743"/>
    <lineage>
        <taxon>Bacteria</taxon>
        <taxon>Bacillati</taxon>
        <taxon>Bacillota</taxon>
        <taxon>Negativicutes</taxon>
        <taxon>Veillonellales</taxon>
        <taxon>Veillonellaceae</taxon>
        <taxon>Dialister</taxon>
    </lineage>
</organism>
<dbReference type="STRING" id="742743.HMPREF9453_01742"/>
<comment type="caution">
    <text evidence="2">The sequence shown here is derived from an EMBL/GenBank/DDBJ whole genome shotgun (WGS) entry which is preliminary data.</text>
</comment>
<dbReference type="RefSeq" id="WP_008860236.1">
    <property type="nucleotide sequence ID" value="NZ_JH591189.1"/>
</dbReference>
<gene>
    <name evidence="2" type="ORF">HMPREF9453_01742</name>
</gene>
<keyword evidence="3" id="KW-1185">Reference proteome</keyword>
<dbReference type="EMBL" id="ADLT01000055">
    <property type="protein sequence ID" value="EHO62337.1"/>
    <property type="molecule type" value="Genomic_DNA"/>
</dbReference>